<dbReference type="EMBL" id="JXJN01021481">
    <property type="status" value="NOT_ANNOTATED_CDS"/>
    <property type="molecule type" value="Genomic_DNA"/>
</dbReference>
<protein>
    <submittedName>
        <fullName evidence="3">Uncharacterized protein</fullName>
    </submittedName>
</protein>
<name>A0A1B0BVU3_9MUSC</name>
<feature type="transmembrane region" description="Helical" evidence="2">
    <location>
        <begin position="82"/>
        <end position="104"/>
    </location>
</feature>
<keyword evidence="2" id="KW-0812">Transmembrane</keyword>
<sequence>MEGKKEQKWYWEKIQETLSKIGPKKTILQWKKLKLRSARNIVTLVHPNLGYSGLNAILCAIYLTLASLIYHTLHHALRSIKALVRIRTAAIGIFSAGIVAAVHIRPDKNASLVSNAGNLIFVDNSTLEDGSRKNVTVVTLNNSYRQDAVLDTDEPSSNSPLTNIGDESDESVIEISDEEKDNEAQKNAAPQTTFQILKDIKADSKAIKKIVTIQTLKHLPISMTPGHGGNGNERCRSILRKSCVERMERKGHHACGMGSGLGANSNGVAVVYQAAVAALPPPLDLKKVAAGMQTYKNPTLRTGPAAFKPTQFGSASATALAAASMVKDPIFTRDGKK</sequence>
<dbReference type="STRING" id="67801.A0A1B0BVU3"/>
<proteinExistence type="predicted"/>
<organism evidence="3 4">
    <name type="scientific">Glossina palpalis gambiensis</name>
    <dbReference type="NCBI Taxonomy" id="67801"/>
    <lineage>
        <taxon>Eukaryota</taxon>
        <taxon>Metazoa</taxon>
        <taxon>Ecdysozoa</taxon>
        <taxon>Arthropoda</taxon>
        <taxon>Hexapoda</taxon>
        <taxon>Insecta</taxon>
        <taxon>Pterygota</taxon>
        <taxon>Neoptera</taxon>
        <taxon>Endopterygota</taxon>
        <taxon>Diptera</taxon>
        <taxon>Brachycera</taxon>
        <taxon>Muscomorpha</taxon>
        <taxon>Hippoboscoidea</taxon>
        <taxon>Glossinidae</taxon>
        <taxon>Glossina</taxon>
    </lineage>
</organism>
<reference evidence="3" key="2">
    <citation type="submission" date="2020-05" db="UniProtKB">
        <authorList>
            <consortium name="EnsemblMetazoa"/>
        </authorList>
    </citation>
    <scope>IDENTIFICATION</scope>
    <source>
        <strain evidence="3">IAEA</strain>
    </source>
</reference>
<dbReference type="EnsemblMetazoa" id="GPPI042110-RA">
    <property type="protein sequence ID" value="GPPI042110-PA"/>
    <property type="gene ID" value="GPPI042110"/>
</dbReference>
<keyword evidence="4" id="KW-1185">Reference proteome</keyword>
<evidence type="ECO:0000256" key="1">
    <source>
        <dbReference type="SAM" id="MobiDB-lite"/>
    </source>
</evidence>
<dbReference type="EMBL" id="JXJN01021480">
    <property type="status" value="NOT_ANNOTATED_CDS"/>
    <property type="molecule type" value="Genomic_DNA"/>
</dbReference>
<evidence type="ECO:0000313" key="3">
    <source>
        <dbReference type="EnsemblMetazoa" id="GPPI042110-PA"/>
    </source>
</evidence>
<dbReference type="VEuPathDB" id="VectorBase:GPPI042110"/>
<keyword evidence="2" id="KW-1133">Transmembrane helix</keyword>
<feature type="region of interest" description="Disordered" evidence="1">
    <location>
        <begin position="148"/>
        <end position="169"/>
    </location>
</feature>
<feature type="transmembrane region" description="Helical" evidence="2">
    <location>
        <begin position="49"/>
        <end position="70"/>
    </location>
</feature>
<evidence type="ECO:0000313" key="4">
    <source>
        <dbReference type="Proteomes" id="UP000092460"/>
    </source>
</evidence>
<keyword evidence="2" id="KW-0472">Membrane</keyword>
<dbReference type="Proteomes" id="UP000092460">
    <property type="component" value="Unassembled WGS sequence"/>
</dbReference>
<accession>A0A1B0BVU3</accession>
<dbReference type="AlphaFoldDB" id="A0A1B0BVU3"/>
<evidence type="ECO:0000256" key="2">
    <source>
        <dbReference type="SAM" id="Phobius"/>
    </source>
</evidence>
<reference evidence="4" key="1">
    <citation type="submission" date="2015-01" db="EMBL/GenBank/DDBJ databases">
        <authorList>
            <person name="Aksoy S."/>
            <person name="Warren W."/>
            <person name="Wilson R.K."/>
        </authorList>
    </citation>
    <scope>NUCLEOTIDE SEQUENCE [LARGE SCALE GENOMIC DNA]</scope>
    <source>
        <strain evidence="4">IAEA</strain>
    </source>
</reference>